<accession>A0ABQ7V513</accession>
<organism evidence="2 3">
    <name type="scientific">Solanum tuberosum</name>
    <name type="common">Potato</name>
    <dbReference type="NCBI Taxonomy" id="4113"/>
    <lineage>
        <taxon>Eukaryota</taxon>
        <taxon>Viridiplantae</taxon>
        <taxon>Streptophyta</taxon>
        <taxon>Embryophyta</taxon>
        <taxon>Tracheophyta</taxon>
        <taxon>Spermatophyta</taxon>
        <taxon>Magnoliopsida</taxon>
        <taxon>eudicotyledons</taxon>
        <taxon>Gunneridae</taxon>
        <taxon>Pentapetalae</taxon>
        <taxon>asterids</taxon>
        <taxon>lamiids</taxon>
        <taxon>Solanales</taxon>
        <taxon>Solanaceae</taxon>
        <taxon>Solanoideae</taxon>
        <taxon>Solaneae</taxon>
        <taxon>Solanum</taxon>
    </lineage>
</organism>
<reference evidence="2 3" key="1">
    <citation type="journal article" date="2021" name="bioRxiv">
        <title>Chromosome-scale and haplotype-resolved genome assembly of a tetraploid potato cultivar.</title>
        <authorList>
            <person name="Sun H."/>
            <person name="Jiao W.-B."/>
            <person name="Krause K."/>
            <person name="Campoy J.A."/>
            <person name="Goel M."/>
            <person name="Folz-Donahue K."/>
            <person name="Kukat C."/>
            <person name="Huettel B."/>
            <person name="Schneeberger K."/>
        </authorList>
    </citation>
    <scope>NUCLEOTIDE SEQUENCE [LARGE SCALE GENOMIC DNA]</scope>
    <source>
        <strain evidence="2">SolTubOtavaFocal</strain>
        <tissue evidence="2">Leaves</tissue>
    </source>
</reference>
<dbReference type="Proteomes" id="UP000826656">
    <property type="component" value="Unassembled WGS sequence"/>
</dbReference>
<feature type="region of interest" description="Disordered" evidence="1">
    <location>
        <begin position="1"/>
        <end position="23"/>
    </location>
</feature>
<name>A0ABQ7V513_SOLTU</name>
<keyword evidence="3" id="KW-1185">Reference proteome</keyword>
<evidence type="ECO:0000313" key="3">
    <source>
        <dbReference type="Proteomes" id="UP000826656"/>
    </source>
</evidence>
<evidence type="ECO:0000256" key="1">
    <source>
        <dbReference type="SAM" id="MobiDB-lite"/>
    </source>
</evidence>
<dbReference type="EMBL" id="JAIVGD010000015">
    <property type="protein sequence ID" value="KAH0758437.1"/>
    <property type="molecule type" value="Genomic_DNA"/>
</dbReference>
<evidence type="ECO:0000313" key="2">
    <source>
        <dbReference type="EMBL" id="KAH0758437.1"/>
    </source>
</evidence>
<comment type="caution">
    <text evidence="2">The sequence shown here is derived from an EMBL/GenBank/DDBJ whole genome shotgun (WGS) entry which is preliminary data.</text>
</comment>
<protein>
    <submittedName>
        <fullName evidence="2">Uncharacterized protein</fullName>
    </submittedName>
</protein>
<gene>
    <name evidence="2" type="ORF">KY290_021930</name>
</gene>
<proteinExistence type="predicted"/>
<sequence length="87" mass="9315">MVGENKGKSDGANVAPGLLAENGRTVKKLKGHLVEDKDGDTNLDGSSDVVSRTYKRRKRTEVVEDGLVVGHSAGQSTNRSDNPYMNS</sequence>